<dbReference type="InterPro" id="IPR011042">
    <property type="entry name" value="6-blade_b-propeller_TolB-like"/>
</dbReference>
<dbReference type="Pfam" id="PF15636">
    <property type="entry name" value="Tox-GHH"/>
    <property type="match status" value="1"/>
</dbReference>
<reference evidence="9 10" key="1">
    <citation type="submission" date="2022-01" db="EMBL/GenBank/DDBJ databases">
        <title>A high-quality chromosome-level genome assembly of rohu carp, Labeo rohita.</title>
        <authorList>
            <person name="Arick M.A. II"/>
            <person name="Hsu C.-Y."/>
            <person name="Magbanua Z."/>
            <person name="Pechanova O."/>
            <person name="Grover C."/>
            <person name="Miller E."/>
            <person name="Thrash A."/>
            <person name="Ezzel L."/>
            <person name="Alam S."/>
            <person name="Benzie J."/>
            <person name="Hamilton M."/>
            <person name="Karsi A."/>
            <person name="Lawrence M.L."/>
            <person name="Peterson D.G."/>
        </authorList>
    </citation>
    <scope>NUCLEOTIDE SEQUENCE [LARGE SCALE GENOMIC DNA]</scope>
    <source>
        <strain evidence="10">BAU-BD-2019</strain>
        <tissue evidence="9">Blood</tissue>
    </source>
</reference>
<evidence type="ECO:0000313" key="9">
    <source>
        <dbReference type="EMBL" id="KAI2656044.1"/>
    </source>
</evidence>
<keyword evidence="4" id="KW-0677">Repeat</keyword>
<dbReference type="EMBL" id="JACTAM010000015">
    <property type="protein sequence ID" value="KAI2656044.1"/>
    <property type="molecule type" value="Genomic_DNA"/>
</dbReference>
<dbReference type="NCBIfam" id="TIGR01643">
    <property type="entry name" value="YD_repeat_2x"/>
    <property type="match status" value="3"/>
</dbReference>
<dbReference type="Gene3D" id="2.180.10.10">
    <property type="entry name" value="RHS repeat-associated core"/>
    <property type="match status" value="2"/>
</dbReference>
<evidence type="ECO:0000256" key="4">
    <source>
        <dbReference type="ARBA" id="ARBA00022737"/>
    </source>
</evidence>
<gene>
    <name evidence="9" type="ORF">H4Q32_012863</name>
</gene>
<evidence type="ECO:0000259" key="8">
    <source>
        <dbReference type="Pfam" id="PF25023"/>
    </source>
</evidence>
<dbReference type="Pfam" id="PF25023">
    <property type="entry name" value="TEN_YD-shell"/>
    <property type="match status" value="1"/>
</dbReference>
<evidence type="ECO:0000256" key="2">
    <source>
        <dbReference type="ARBA" id="ARBA00022475"/>
    </source>
</evidence>
<evidence type="ECO:0000259" key="6">
    <source>
        <dbReference type="Pfam" id="PF15636"/>
    </source>
</evidence>
<dbReference type="PANTHER" id="PTHR11219">
    <property type="entry name" value="TENEURIN AND N-ACETYLGLUCOSAMINE-1-PHOSPHODIESTER ALPHA-N-ACETYLGLUCOSAMINIDASE"/>
    <property type="match status" value="1"/>
</dbReference>
<protein>
    <submittedName>
        <fullName evidence="9">Teneurin-3</fullName>
    </submittedName>
</protein>
<keyword evidence="10" id="KW-1185">Reference proteome</keyword>
<feature type="domain" description="Tox-GHH" evidence="6">
    <location>
        <begin position="1404"/>
        <end position="1481"/>
    </location>
</feature>
<dbReference type="InterPro" id="IPR056822">
    <property type="entry name" value="TEN_NHL"/>
</dbReference>
<comment type="subcellular location">
    <subcellularLocation>
        <location evidence="1">Cell membrane</location>
    </subcellularLocation>
</comment>
<keyword evidence="3" id="KW-0245">EGF-like domain</keyword>
<dbReference type="SUPFAM" id="SSF63829">
    <property type="entry name" value="Calcium-dependent phosphotriesterase"/>
    <property type="match status" value="1"/>
</dbReference>
<feature type="domain" description="Teneurin-like YD-shell" evidence="8">
    <location>
        <begin position="159"/>
        <end position="1109"/>
    </location>
</feature>
<evidence type="ECO:0000256" key="1">
    <source>
        <dbReference type="ARBA" id="ARBA00004236"/>
    </source>
</evidence>
<dbReference type="Pfam" id="PF25021">
    <property type="entry name" value="TEN_NHL"/>
    <property type="match status" value="1"/>
</dbReference>
<feature type="domain" description="Teneurin NHL" evidence="7">
    <location>
        <begin position="1"/>
        <end position="147"/>
    </location>
</feature>
<organism evidence="9 10">
    <name type="scientific">Labeo rohita</name>
    <name type="common">Indian major carp</name>
    <name type="synonym">Cyprinus rohita</name>
    <dbReference type="NCBI Taxonomy" id="84645"/>
    <lineage>
        <taxon>Eukaryota</taxon>
        <taxon>Metazoa</taxon>
        <taxon>Chordata</taxon>
        <taxon>Craniata</taxon>
        <taxon>Vertebrata</taxon>
        <taxon>Euteleostomi</taxon>
        <taxon>Actinopterygii</taxon>
        <taxon>Neopterygii</taxon>
        <taxon>Teleostei</taxon>
        <taxon>Ostariophysi</taxon>
        <taxon>Cypriniformes</taxon>
        <taxon>Cyprinidae</taxon>
        <taxon>Labeoninae</taxon>
        <taxon>Labeonini</taxon>
        <taxon>Labeo</taxon>
    </lineage>
</organism>
<proteinExistence type="predicted"/>
<dbReference type="InterPro" id="IPR056823">
    <property type="entry name" value="TEN-like_YD-shell"/>
</dbReference>
<evidence type="ECO:0000259" key="7">
    <source>
        <dbReference type="Pfam" id="PF25021"/>
    </source>
</evidence>
<dbReference type="InterPro" id="IPR051216">
    <property type="entry name" value="Teneurin"/>
</dbReference>
<dbReference type="Pfam" id="PF23538">
    <property type="entry name" value="Teneurin_ABD"/>
    <property type="match status" value="1"/>
</dbReference>
<dbReference type="PANTHER" id="PTHR11219:SF9">
    <property type="entry name" value="TENEURIN-4"/>
    <property type="match status" value="1"/>
</dbReference>
<dbReference type="InterPro" id="IPR006530">
    <property type="entry name" value="YD"/>
</dbReference>
<evidence type="ECO:0000256" key="3">
    <source>
        <dbReference type="ARBA" id="ARBA00022536"/>
    </source>
</evidence>
<keyword evidence="5" id="KW-1015">Disulfide bond</keyword>
<comment type="caution">
    <text evidence="9">The sequence shown here is derived from an EMBL/GenBank/DDBJ whole genome shotgun (WGS) entry which is preliminary data.</text>
</comment>
<keyword evidence="2" id="KW-0472">Membrane</keyword>
<keyword evidence="2" id="KW-1003">Cell membrane</keyword>
<sequence>MDNSLYVLDNNVVLQISENHQVRIVAGRPMHCQVPGLDHFLVSKIAIHATLESANALAVSHNGLLYISESDEKKINRVRQVSTNGEISLVAGAPSGCDCKNDANCDCYSGDDGYAKDAKLNAPSSLAVSADGELFIADLGNIRIRYVRKNKAFLNPLNMYEVSSPIDDELYLFDVNGSHIYTQSLTTGDYLYNFTYSGEGDLSSITDKNKNKVTIRRDTTGLPLWLMGPDGQTFWFTIGTNNALKSVAAQGQEIAMMTYHGSSGLLATKSNEDGWSTFYEYDNYGRLTNVTYPTGRVSSYRTDSDSTVRVQTEGSNKEDITVTTNLSASGTFYTLMQDQVKNSYYIGLDGSLRLVLANGMEVSLHTEPHLLSGTVNPTISKRNVTLPIDNGLNLVEWRQRKEQARGQVTVYGRRLRNGVLYCLQTNKTNTWANESSQHAHEEERERKLACCSSPRPPYHWTKANNNSQNHFKTLLSLASSEPSWVHNRNLLSMDFDRVTRTEKVYDDHRKFTLRIHYDHAGRPTLWAPSSRLNGVNVTYSPGGHIAGIQRGTMSVRMEYDQNGRITSKIFADGKSWSYTYLEKSMVLLLYSQRQYIFEFDKNDRLSSVTMPNVARQTLETTRSIGYYRNTYRPPEGNATVLQDYSEDGLLLQTIHQGTGRRVIYKYGKLSRLLEILYDTTRIAFSYDESAGMLKTVGLQSDGFACTIRYRQIGPLIDRQIFRFSEEGMVNARFDYNYDNSFRVTSMQAVINETPLPIDLYRYDDVSGKTEQFGKFGVIYYDINQIITTAVMTHTKHFDAYGRVKEVQYEIFRSLMFWMMVQYDNMGRVVAKELKVGPYANTTRYAYEYDADGQLQVVSINDKPLWRYSYDLNGNLHLLSPGNSARLTPLRYDIRDRITRLGDVQYRLDEDGFLRQRGNDFFEYNSAGLLVKAYNKVNGWTIKYRYDGLGRRVSSRSSQGHHLQFFYADLSSPTRVTHMYNHSSSEITSLYYDLQGHLFAMELSSGDEFYVACDNIGTPLAVFSGAGLMIKQILHTAFGEVYLDSNPSFQLVIGYQGGLYEPLTKLVHMGRKDYDVLAGRWTTPDHDVWKRLNSNNIVPFNLYMFKNNNPLSNNQETKCYMTDVNSWLVTFGFQLYNVIPGYHKPVTDSMEPSYELIHTQMKTQEWDSTKVIHPINLSFCLPTFLKTHLAFESNCRLYLQYLDLSVCCLPKESTAINPDACANKHGLCSDSSSQGKGSVLGVQCEVQRQLKSFVRLERFDQIYGSSDSGCPQTPFRTLFATGPSLFGKGVKVAIREGRVAADIISLANEDGRRIAAVLDKATYLQDLHFTIAGLDTHYFVKSGPVEGDLSLLGMTVGQRTLETGVNVTVSQVNAVLGGRSRRITDIQLQYGTLCLNVRYGSSQDEEKVRVLELARQRVVAAAWARERHRLRQGEEGSRAWTDGERQQLLSAGRVPGYEGFYIVSVDQFPELADNVNNIHFLRQTEMGRR</sequence>
<name>A0ABQ8LZH7_LABRO</name>
<dbReference type="Proteomes" id="UP000830375">
    <property type="component" value="Unassembled WGS sequence"/>
</dbReference>
<accession>A0ABQ8LZH7</accession>
<evidence type="ECO:0000313" key="10">
    <source>
        <dbReference type="Proteomes" id="UP000830375"/>
    </source>
</evidence>
<dbReference type="Gene3D" id="2.120.10.30">
    <property type="entry name" value="TolB, C-terminal domain"/>
    <property type="match status" value="1"/>
</dbReference>
<dbReference type="InterPro" id="IPR028916">
    <property type="entry name" value="Tox-GHH_dom"/>
</dbReference>
<evidence type="ECO:0000256" key="5">
    <source>
        <dbReference type="ARBA" id="ARBA00023157"/>
    </source>
</evidence>